<dbReference type="Proteomes" id="UP000031668">
    <property type="component" value="Unassembled WGS sequence"/>
</dbReference>
<proteinExistence type="predicted"/>
<dbReference type="EMBL" id="JWZT01000626">
    <property type="protein sequence ID" value="KII73881.1"/>
    <property type="molecule type" value="Genomic_DNA"/>
</dbReference>
<comment type="caution">
    <text evidence="1">The sequence shown here is derived from an EMBL/GenBank/DDBJ whole genome shotgun (WGS) entry which is preliminary data.</text>
</comment>
<accession>A0A0C2N2L2</accession>
<organism evidence="1 2">
    <name type="scientific">Thelohanellus kitauei</name>
    <name type="common">Myxosporean</name>
    <dbReference type="NCBI Taxonomy" id="669202"/>
    <lineage>
        <taxon>Eukaryota</taxon>
        <taxon>Metazoa</taxon>
        <taxon>Cnidaria</taxon>
        <taxon>Myxozoa</taxon>
        <taxon>Myxosporea</taxon>
        <taxon>Bivalvulida</taxon>
        <taxon>Platysporina</taxon>
        <taxon>Myxobolidae</taxon>
        <taxon>Thelohanellus</taxon>
    </lineage>
</organism>
<keyword evidence="2" id="KW-1185">Reference proteome</keyword>
<sequence length="169" mass="19506">MDRTEISKCSHIFNQKILNLIEEIIIKVQTLLDASRIATNKNFQATLHLKKDSTPKLSPTYSIPYALCQKVKDYVNRLDTSELASYRSGSKPERVVWHLHRLTYRFEFSARYRTVSNPDNRKATTEAKNTTFLDVISVGRSSLDDHICSLNQDFIKIIGKRTITQVIQM</sequence>
<dbReference type="OrthoDB" id="10056300at2759"/>
<protein>
    <submittedName>
        <fullName evidence="1">Uncharacterized protein</fullName>
    </submittedName>
</protein>
<name>A0A0C2N2L2_THEKT</name>
<evidence type="ECO:0000313" key="1">
    <source>
        <dbReference type="EMBL" id="KII73881.1"/>
    </source>
</evidence>
<reference evidence="1 2" key="1">
    <citation type="journal article" date="2014" name="Genome Biol. Evol.">
        <title>The genome of the myxosporean Thelohanellus kitauei shows adaptations to nutrient acquisition within its fish host.</title>
        <authorList>
            <person name="Yang Y."/>
            <person name="Xiong J."/>
            <person name="Zhou Z."/>
            <person name="Huo F."/>
            <person name="Miao W."/>
            <person name="Ran C."/>
            <person name="Liu Y."/>
            <person name="Zhang J."/>
            <person name="Feng J."/>
            <person name="Wang M."/>
            <person name="Wang M."/>
            <person name="Wang L."/>
            <person name="Yao B."/>
        </authorList>
    </citation>
    <scope>NUCLEOTIDE SEQUENCE [LARGE SCALE GENOMIC DNA]</scope>
    <source>
        <strain evidence="1">Wuqing</strain>
    </source>
</reference>
<dbReference type="AlphaFoldDB" id="A0A0C2N2L2"/>
<gene>
    <name evidence="1" type="ORF">RF11_03936</name>
</gene>
<evidence type="ECO:0000313" key="2">
    <source>
        <dbReference type="Proteomes" id="UP000031668"/>
    </source>
</evidence>